<dbReference type="RefSeq" id="WP_096331905.1">
    <property type="nucleotide sequence ID" value="NZ_FOMX01000057.1"/>
</dbReference>
<sequence>MEFRIEKCGAIDLARLGRNIGTGVVIRIDGRIDAGGGDNRLLARPNDAAGRYRGFASMSGDAATSEWEQTGLYLGRNGWGLDAHFSISLILSLLPDRKRTAFAISTFAHADERVLGYQSHGFWADTSTPINFIGFWTVGPGRAVLEARVDIPENP</sequence>
<evidence type="ECO:0000313" key="1">
    <source>
        <dbReference type="EMBL" id="SFF38040.1"/>
    </source>
</evidence>
<gene>
    <name evidence="1" type="ORF">SAMN02745121_08486</name>
</gene>
<proteinExistence type="predicted"/>
<organism evidence="1 2">
    <name type="scientific">Nannocystis exedens</name>
    <dbReference type="NCBI Taxonomy" id="54"/>
    <lineage>
        <taxon>Bacteria</taxon>
        <taxon>Pseudomonadati</taxon>
        <taxon>Myxococcota</taxon>
        <taxon>Polyangia</taxon>
        <taxon>Nannocystales</taxon>
        <taxon>Nannocystaceae</taxon>
        <taxon>Nannocystis</taxon>
    </lineage>
</organism>
<protein>
    <submittedName>
        <fullName evidence="1">Uncharacterized protein</fullName>
    </submittedName>
</protein>
<evidence type="ECO:0000313" key="2">
    <source>
        <dbReference type="Proteomes" id="UP000199400"/>
    </source>
</evidence>
<dbReference type="AlphaFoldDB" id="A0A1I2I8W7"/>
<accession>A0A1I2I8W7</accession>
<keyword evidence="2" id="KW-1185">Reference proteome</keyword>
<dbReference type="EMBL" id="FOMX01000057">
    <property type="protein sequence ID" value="SFF38040.1"/>
    <property type="molecule type" value="Genomic_DNA"/>
</dbReference>
<dbReference type="OrthoDB" id="9973345at2"/>
<dbReference type="Proteomes" id="UP000199400">
    <property type="component" value="Unassembled WGS sequence"/>
</dbReference>
<reference evidence="2" key="1">
    <citation type="submission" date="2016-10" db="EMBL/GenBank/DDBJ databases">
        <authorList>
            <person name="Varghese N."/>
            <person name="Submissions S."/>
        </authorList>
    </citation>
    <scope>NUCLEOTIDE SEQUENCE [LARGE SCALE GENOMIC DNA]</scope>
    <source>
        <strain evidence="2">ATCC 25963</strain>
    </source>
</reference>
<name>A0A1I2I8W7_9BACT</name>